<dbReference type="GO" id="GO:0016020">
    <property type="term" value="C:membrane"/>
    <property type="evidence" value="ECO:0007669"/>
    <property type="project" value="TreeGrafter"/>
</dbReference>
<dbReference type="PANTHER" id="PTHR43798:SF33">
    <property type="entry name" value="HYDROLASE, PUTATIVE (AFU_ORTHOLOGUE AFUA_2G14860)-RELATED"/>
    <property type="match status" value="1"/>
</dbReference>
<feature type="domain" description="AB hydrolase-1" evidence="1">
    <location>
        <begin position="26"/>
        <end position="236"/>
    </location>
</feature>
<evidence type="ECO:0000313" key="2">
    <source>
        <dbReference type="EMBL" id="SJN40967.1"/>
    </source>
</evidence>
<proteinExistence type="predicted"/>
<evidence type="ECO:0000313" key="3">
    <source>
        <dbReference type="Proteomes" id="UP000196778"/>
    </source>
</evidence>
<dbReference type="SUPFAM" id="SSF53474">
    <property type="entry name" value="alpha/beta-Hydrolases"/>
    <property type="match status" value="1"/>
</dbReference>
<dbReference type="Proteomes" id="UP000196778">
    <property type="component" value="Unassembled WGS sequence"/>
</dbReference>
<reference evidence="3" key="1">
    <citation type="submission" date="2017-02" db="EMBL/GenBank/DDBJ databases">
        <authorList>
            <person name="Dridi B."/>
        </authorList>
    </citation>
    <scope>NUCLEOTIDE SEQUENCE [LARGE SCALE GENOMIC DNA]</scope>
    <source>
        <strain evidence="3">EB411</strain>
    </source>
</reference>
<protein>
    <submittedName>
        <fullName evidence="2">Hydrolase, alpha/beta hydrolase fold family</fullName>
    </submittedName>
</protein>
<name>A0A1R4K9H6_9MICO</name>
<dbReference type="InterPro" id="IPR029058">
    <property type="entry name" value="AB_hydrolase_fold"/>
</dbReference>
<dbReference type="AlphaFoldDB" id="A0A1R4K9H6"/>
<dbReference type="Pfam" id="PF12697">
    <property type="entry name" value="Abhydrolase_6"/>
    <property type="match status" value="1"/>
</dbReference>
<dbReference type="PANTHER" id="PTHR43798">
    <property type="entry name" value="MONOACYLGLYCEROL LIPASE"/>
    <property type="match status" value="1"/>
</dbReference>
<dbReference type="RefSeq" id="WP_087138460.1">
    <property type="nucleotide sequence ID" value="NZ_FUKR01000072.1"/>
</dbReference>
<dbReference type="GO" id="GO:0016787">
    <property type="term" value="F:hydrolase activity"/>
    <property type="evidence" value="ECO:0007669"/>
    <property type="project" value="UniProtKB-KW"/>
</dbReference>
<accession>A0A1R4K9H6</accession>
<keyword evidence="2" id="KW-0378">Hydrolase</keyword>
<dbReference type="Gene3D" id="3.40.50.1820">
    <property type="entry name" value="alpha/beta hydrolase"/>
    <property type="match status" value="1"/>
</dbReference>
<gene>
    <name evidence="2" type="ORF">FM119_12305</name>
</gene>
<dbReference type="InterPro" id="IPR000073">
    <property type="entry name" value="AB_hydrolase_1"/>
</dbReference>
<keyword evidence="3" id="KW-1185">Reference proteome</keyword>
<dbReference type="OrthoDB" id="9770427at2"/>
<dbReference type="InterPro" id="IPR050266">
    <property type="entry name" value="AB_hydrolase_sf"/>
</dbReference>
<sequence length="246" mass="26880">MSTREFHSHGRVLASHRSGRDDGPAFVLVHGIGMGHGYWSPLADELGTLGPVHSIDLPGFGDAPEPDEPLDMAGSGELLAEFIDVTGLRDVVLIGHSMGTEVATEAAVARPDLLDALVLIAPTVNDAERSIGMQTLRMLQDLWSPHPMVLWYGLVYYVKAGPRWYLKKLRTMMAHRVEERYPFVRTPTLVIRGQHDPVAPRDWVERVAAAIPGAVAAEVPGRGHETMITGHREVAAQIRALIRAAV</sequence>
<organism evidence="2 3">
    <name type="scientific">Mycetocola reblochoni REB411</name>
    <dbReference type="NCBI Taxonomy" id="1255698"/>
    <lineage>
        <taxon>Bacteria</taxon>
        <taxon>Bacillati</taxon>
        <taxon>Actinomycetota</taxon>
        <taxon>Actinomycetes</taxon>
        <taxon>Micrococcales</taxon>
        <taxon>Microbacteriaceae</taxon>
        <taxon>Mycetocola</taxon>
    </lineage>
</organism>
<dbReference type="EMBL" id="FUKR01000072">
    <property type="protein sequence ID" value="SJN40967.1"/>
    <property type="molecule type" value="Genomic_DNA"/>
</dbReference>
<evidence type="ECO:0000259" key="1">
    <source>
        <dbReference type="Pfam" id="PF12697"/>
    </source>
</evidence>